<evidence type="ECO:0000256" key="1">
    <source>
        <dbReference type="ARBA" id="ARBA00004370"/>
    </source>
</evidence>
<dbReference type="CDD" id="cd00637">
    <property type="entry name" value="7tm_classA_rhodopsin-like"/>
    <property type="match status" value="1"/>
</dbReference>
<sequence>MTATGPPPVPDEVPLTLAVKIVYSSIAALGITGNSLAIYVLASMVISRRGNTNILLVNQSLIDLVTSMFLVLCYLVPGQRPPAATPFWRAFVCYVWNSKYLFWAMTVTSIFNLLLLTFERYFATLHPIRYHNSRCLAWPKSLLLAMLPWVLGYLLPIYKLMGHYLDDRGRCHLRHFQSLPVKITYSVLILVLDYILPLTLMVIAYVRICRALWATTITGSPPTEQTPILPKGELRNHPARRNVIKTLVTVCGVFSLLWLPNQLAYFYYNIEDVHLNEDFFAFSISFAFLNMCVNPFIYTFQYHQFREGLGRAIPCLARFKILRIPQTNTVTP</sequence>
<evidence type="ECO:0000313" key="7">
    <source>
        <dbReference type="Proteomes" id="UP000694845"/>
    </source>
</evidence>
<feature type="transmembrane region" description="Helical" evidence="5">
    <location>
        <begin position="185"/>
        <end position="206"/>
    </location>
</feature>
<dbReference type="OMA" id="FINMWIN"/>
<dbReference type="GO" id="GO:0004930">
    <property type="term" value="F:G protein-coupled receptor activity"/>
    <property type="evidence" value="ECO:0007669"/>
    <property type="project" value="InterPro"/>
</dbReference>
<feature type="transmembrane region" description="Helical" evidence="5">
    <location>
        <begin position="21"/>
        <end position="42"/>
    </location>
</feature>
<dbReference type="PANTHER" id="PTHR45698:SF1">
    <property type="entry name" value="TRACE AMINE-ASSOCIATED RECEPTOR 13C-LIKE"/>
    <property type="match status" value="1"/>
</dbReference>
<dbReference type="Proteomes" id="UP000694845">
    <property type="component" value="Unplaced"/>
</dbReference>
<feature type="transmembrane region" description="Helical" evidence="5">
    <location>
        <begin position="100"/>
        <end position="122"/>
    </location>
</feature>
<dbReference type="PROSITE" id="PS50262">
    <property type="entry name" value="G_PROTEIN_RECEP_F1_2"/>
    <property type="match status" value="1"/>
</dbReference>
<dbReference type="Gene3D" id="1.20.1070.10">
    <property type="entry name" value="Rhodopsin 7-helix transmembrane proteins"/>
    <property type="match status" value="1"/>
</dbReference>
<feature type="transmembrane region" description="Helical" evidence="5">
    <location>
        <begin position="54"/>
        <end position="77"/>
    </location>
</feature>
<dbReference type="RefSeq" id="XP_022101649.1">
    <property type="nucleotide sequence ID" value="XM_022245957.1"/>
</dbReference>
<feature type="transmembrane region" description="Helical" evidence="5">
    <location>
        <begin position="279"/>
        <end position="300"/>
    </location>
</feature>
<dbReference type="KEGG" id="aplc:110985146"/>
<organism evidence="7 8">
    <name type="scientific">Acanthaster planci</name>
    <name type="common">Crown-of-thorns starfish</name>
    <dbReference type="NCBI Taxonomy" id="133434"/>
    <lineage>
        <taxon>Eukaryota</taxon>
        <taxon>Metazoa</taxon>
        <taxon>Echinodermata</taxon>
        <taxon>Eleutherozoa</taxon>
        <taxon>Asterozoa</taxon>
        <taxon>Asteroidea</taxon>
        <taxon>Valvatacea</taxon>
        <taxon>Valvatida</taxon>
        <taxon>Acanthasteridae</taxon>
        <taxon>Acanthaster</taxon>
    </lineage>
</organism>
<keyword evidence="3 5" id="KW-1133">Transmembrane helix</keyword>
<dbReference type="PRINTS" id="PR00237">
    <property type="entry name" value="GPCRRHODOPSN"/>
</dbReference>
<evidence type="ECO:0000313" key="8">
    <source>
        <dbReference type="RefSeq" id="XP_022101649.1"/>
    </source>
</evidence>
<evidence type="ECO:0000256" key="2">
    <source>
        <dbReference type="ARBA" id="ARBA00022692"/>
    </source>
</evidence>
<evidence type="ECO:0000256" key="4">
    <source>
        <dbReference type="ARBA" id="ARBA00023136"/>
    </source>
</evidence>
<dbReference type="InterPro" id="IPR017452">
    <property type="entry name" value="GPCR_Rhodpsn_7TM"/>
</dbReference>
<evidence type="ECO:0000256" key="3">
    <source>
        <dbReference type="ARBA" id="ARBA00022989"/>
    </source>
</evidence>
<dbReference type="GeneID" id="110985146"/>
<feature type="transmembrane region" description="Helical" evidence="5">
    <location>
        <begin position="242"/>
        <end position="259"/>
    </location>
</feature>
<name>A0A8B7Z7L9_ACAPL</name>
<protein>
    <submittedName>
        <fullName evidence="8">Tachykinin-like peptides receptor 86C</fullName>
    </submittedName>
</protein>
<reference evidence="8" key="1">
    <citation type="submission" date="2025-08" db="UniProtKB">
        <authorList>
            <consortium name="RefSeq"/>
        </authorList>
    </citation>
    <scope>IDENTIFICATION</scope>
</reference>
<dbReference type="OrthoDB" id="10042731at2759"/>
<feature type="transmembrane region" description="Helical" evidence="5">
    <location>
        <begin position="142"/>
        <end position="165"/>
    </location>
</feature>
<evidence type="ECO:0000259" key="6">
    <source>
        <dbReference type="PROSITE" id="PS50262"/>
    </source>
</evidence>
<gene>
    <name evidence="8" type="primary">LOC110985146</name>
</gene>
<proteinExistence type="predicted"/>
<comment type="subcellular location">
    <subcellularLocation>
        <location evidence="1">Membrane</location>
    </subcellularLocation>
</comment>
<dbReference type="Pfam" id="PF00001">
    <property type="entry name" value="7tm_1"/>
    <property type="match status" value="1"/>
</dbReference>
<dbReference type="InterPro" id="IPR000276">
    <property type="entry name" value="GPCR_Rhodpsn"/>
</dbReference>
<dbReference type="SUPFAM" id="SSF81321">
    <property type="entry name" value="Family A G protein-coupled receptor-like"/>
    <property type="match status" value="1"/>
</dbReference>
<dbReference type="GO" id="GO:0016020">
    <property type="term" value="C:membrane"/>
    <property type="evidence" value="ECO:0007669"/>
    <property type="project" value="UniProtKB-SubCell"/>
</dbReference>
<keyword evidence="2 5" id="KW-0812">Transmembrane</keyword>
<dbReference type="AlphaFoldDB" id="A0A8B7Z7L9"/>
<evidence type="ECO:0000256" key="5">
    <source>
        <dbReference type="SAM" id="Phobius"/>
    </source>
</evidence>
<accession>A0A8B7Z7L9</accession>
<feature type="domain" description="G-protein coupled receptors family 1 profile" evidence="6">
    <location>
        <begin position="33"/>
        <end position="298"/>
    </location>
</feature>
<dbReference type="PANTHER" id="PTHR45698">
    <property type="entry name" value="TRACE AMINE-ASSOCIATED RECEPTOR 19N-RELATED"/>
    <property type="match status" value="1"/>
</dbReference>
<keyword evidence="7" id="KW-1185">Reference proteome</keyword>
<keyword evidence="4 5" id="KW-0472">Membrane</keyword>